<accession>A0A8J4A268</accession>
<dbReference type="InterPro" id="IPR052019">
    <property type="entry name" value="F420H2_bilvrd_red/Heme_oxyg"/>
</dbReference>
<evidence type="ECO:0000259" key="2">
    <source>
        <dbReference type="Pfam" id="PF01243"/>
    </source>
</evidence>
<sequence>MDLSGDGYAALRAFWTERHLCTLTTLRADGSPHVVAVGATLDAPAGIARVITRRGSVKVRNVRASGRAAICQVDGRRWSTVEGTAVVLDDEESVADAVERYARRYRQPQPNPERVVIELTINRMLGL</sequence>
<dbReference type="AlphaFoldDB" id="A0A8J4A268"/>
<dbReference type="SUPFAM" id="SSF50475">
    <property type="entry name" value="FMN-binding split barrel"/>
    <property type="match status" value="1"/>
</dbReference>
<dbReference type="InterPro" id="IPR011576">
    <property type="entry name" value="Pyridox_Oxase_N"/>
</dbReference>
<reference evidence="3" key="1">
    <citation type="submission" date="2021-01" db="EMBL/GenBank/DDBJ databases">
        <title>Whole genome shotgun sequence of Virgisporangium ochraceum NBRC 16418.</title>
        <authorList>
            <person name="Komaki H."/>
            <person name="Tamura T."/>
        </authorList>
    </citation>
    <scope>NUCLEOTIDE SEQUENCE</scope>
    <source>
        <strain evidence="3">NBRC 16418</strain>
    </source>
</reference>
<dbReference type="GO" id="GO:0005829">
    <property type="term" value="C:cytosol"/>
    <property type="evidence" value="ECO:0007669"/>
    <property type="project" value="TreeGrafter"/>
</dbReference>
<dbReference type="Proteomes" id="UP000635606">
    <property type="component" value="Unassembled WGS sequence"/>
</dbReference>
<dbReference type="Gene3D" id="2.30.110.10">
    <property type="entry name" value="Electron Transport, Fmn-binding Protein, Chain A"/>
    <property type="match status" value="1"/>
</dbReference>
<keyword evidence="1" id="KW-0560">Oxidoreductase</keyword>
<dbReference type="PANTHER" id="PTHR35176">
    <property type="entry name" value="HEME OXYGENASE HI_0854-RELATED"/>
    <property type="match status" value="1"/>
</dbReference>
<organism evidence="3 4">
    <name type="scientific">Virgisporangium ochraceum</name>
    <dbReference type="NCBI Taxonomy" id="65505"/>
    <lineage>
        <taxon>Bacteria</taxon>
        <taxon>Bacillati</taxon>
        <taxon>Actinomycetota</taxon>
        <taxon>Actinomycetes</taxon>
        <taxon>Micromonosporales</taxon>
        <taxon>Micromonosporaceae</taxon>
        <taxon>Virgisporangium</taxon>
    </lineage>
</organism>
<dbReference type="GO" id="GO:0016627">
    <property type="term" value="F:oxidoreductase activity, acting on the CH-CH group of donors"/>
    <property type="evidence" value="ECO:0007669"/>
    <property type="project" value="TreeGrafter"/>
</dbReference>
<evidence type="ECO:0000313" key="3">
    <source>
        <dbReference type="EMBL" id="GIJ72005.1"/>
    </source>
</evidence>
<dbReference type="EMBL" id="BOPH01000094">
    <property type="protein sequence ID" value="GIJ72005.1"/>
    <property type="molecule type" value="Genomic_DNA"/>
</dbReference>
<feature type="domain" description="Pyridoxamine 5'-phosphate oxidase N-terminal" evidence="2">
    <location>
        <begin position="10"/>
        <end position="124"/>
    </location>
</feature>
<dbReference type="NCBIfam" id="TIGR03618">
    <property type="entry name" value="Rv1155_F420"/>
    <property type="match status" value="1"/>
</dbReference>
<dbReference type="RefSeq" id="WP_203931857.1">
    <property type="nucleotide sequence ID" value="NZ_BOPH01000094.1"/>
</dbReference>
<name>A0A8J4A268_9ACTN</name>
<evidence type="ECO:0000313" key="4">
    <source>
        <dbReference type="Proteomes" id="UP000635606"/>
    </source>
</evidence>
<evidence type="ECO:0000256" key="1">
    <source>
        <dbReference type="ARBA" id="ARBA00023002"/>
    </source>
</evidence>
<dbReference type="InterPro" id="IPR012349">
    <property type="entry name" value="Split_barrel_FMN-bd"/>
</dbReference>
<dbReference type="Pfam" id="PF01243">
    <property type="entry name" value="PNPOx_N"/>
    <property type="match status" value="1"/>
</dbReference>
<proteinExistence type="predicted"/>
<dbReference type="PANTHER" id="PTHR35176:SF1">
    <property type="entry name" value="F420H(2)-DEPENDENT BILIVERDIN REDUCTASE"/>
    <property type="match status" value="1"/>
</dbReference>
<protein>
    <submittedName>
        <fullName evidence="3">PPOX class F420-dependent enzyme</fullName>
    </submittedName>
</protein>
<dbReference type="GO" id="GO:0070967">
    <property type="term" value="F:coenzyme F420 binding"/>
    <property type="evidence" value="ECO:0007669"/>
    <property type="project" value="TreeGrafter"/>
</dbReference>
<keyword evidence="4" id="KW-1185">Reference proteome</keyword>
<gene>
    <name evidence="3" type="ORF">Voc01_069220</name>
</gene>
<comment type="caution">
    <text evidence="3">The sequence shown here is derived from an EMBL/GenBank/DDBJ whole genome shotgun (WGS) entry which is preliminary data.</text>
</comment>
<dbReference type="InterPro" id="IPR019920">
    <property type="entry name" value="F420-binding_dom_put"/>
</dbReference>